<evidence type="ECO:0000256" key="8">
    <source>
        <dbReference type="PROSITE-ProRule" id="PRU00042"/>
    </source>
</evidence>
<evidence type="ECO:0000313" key="11">
    <source>
        <dbReference type="EMBL" id="KAA1072638.1"/>
    </source>
</evidence>
<dbReference type="InterPro" id="IPR051061">
    <property type="entry name" value="Zinc_finger_trans_reg"/>
</dbReference>
<keyword evidence="3 8" id="KW-0863">Zinc-finger</keyword>
<keyword evidence="5" id="KW-0805">Transcription regulation</keyword>
<dbReference type="Pfam" id="PF12874">
    <property type="entry name" value="zf-met"/>
    <property type="match status" value="2"/>
</dbReference>
<dbReference type="PROSITE" id="PS00028">
    <property type="entry name" value="ZINC_FINGER_C2H2_1"/>
    <property type="match status" value="1"/>
</dbReference>
<dbReference type="EMBL" id="VSWC01000196">
    <property type="protein sequence ID" value="KAA1066159.1"/>
    <property type="molecule type" value="Genomic_DNA"/>
</dbReference>
<proteinExistence type="predicted"/>
<dbReference type="InterPro" id="IPR013087">
    <property type="entry name" value="Znf_C2H2_type"/>
</dbReference>
<feature type="domain" description="C2H2-type" evidence="9">
    <location>
        <begin position="145"/>
        <end position="176"/>
    </location>
</feature>
<evidence type="ECO:0000256" key="4">
    <source>
        <dbReference type="ARBA" id="ARBA00022833"/>
    </source>
</evidence>
<dbReference type="PROSITE" id="PS50157">
    <property type="entry name" value="ZINC_FINGER_C2H2_2"/>
    <property type="match status" value="2"/>
</dbReference>
<evidence type="ECO:0000313" key="12">
    <source>
        <dbReference type="Proteomes" id="UP000324748"/>
    </source>
</evidence>
<dbReference type="GO" id="GO:0008270">
    <property type="term" value="F:zinc ion binding"/>
    <property type="evidence" value="ECO:0007669"/>
    <property type="project" value="UniProtKB-KW"/>
</dbReference>
<evidence type="ECO:0000313" key="10">
    <source>
        <dbReference type="EMBL" id="KAA1066159.1"/>
    </source>
</evidence>
<sequence length="226" mass="26730">MDSYCGPCHRQFRRPEDYQRHLRDSPRHRHYHDARDFRSAEAGVRCVLCRRIFQSMNDLIQHQYSCTAHGTEFVCDHPECGRGFASQSSRLQHFETRTCPSEVDIQVVDNYYSLHCDTDGRFVRRALITTRPPMPNFTRDRRRRYCCGLCPKRFQTKKQLMSHVWSPKHKNWGSRPYKCPSERCQRAEFYSLSNLMYHLENGGCEAHYGVELSMRVVDLVDVVALF</sequence>
<keyword evidence="12" id="KW-1185">Reference proteome</keyword>
<dbReference type="AlphaFoldDB" id="A0A5B0M9N7"/>
<dbReference type="EMBL" id="VDEP01000477">
    <property type="protein sequence ID" value="KAA1072638.1"/>
    <property type="molecule type" value="Genomic_DNA"/>
</dbReference>
<comment type="caution">
    <text evidence="11">The sequence shown here is derived from an EMBL/GenBank/DDBJ whole genome shotgun (WGS) entry which is preliminary data.</text>
</comment>
<protein>
    <recommendedName>
        <fullName evidence="9">C2H2-type domain-containing protein</fullName>
    </recommendedName>
</protein>
<dbReference type="Proteomes" id="UP000324748">
    <property type="component" value="Unassembled WGS sequence"/>
</dbReference>
<dbReference type="Gene3D" id="3.30.160.60">
    <property type="entry name" value="Classic Zinc Finger"/>
    <property type="match status" value="2"/>
</dbReference>
<dbReference type="Proteomes" id="UP000325313">
    <property type="component" value="Unassembled WGS sequence"/>
</dbReference>
<dbReference type="SMART" id="SM00355">
    <property type="entry name" value="ZnF_C2H2"/>
    <property type="match status" value="5"/>
</dbReference>
<evidence type="ECO:0000256" key="7">
    <source>
        <dbReference type="ARBA" id="ARBA00023242"/>
    </source>
</evidence>
<evidence type="ECO:0000256" key="5">
    <source>
        <dbReference type="ARBA" id="ARBA00023015"/>
    </source>
</evidence>
<comment type="subcellular location">
    <subcellularLocation>
        <location evidence="1">Nucleus</location>
    </subcellularLocation>
</comment>
<gene>
    <name evidence="10" type="ORF">PGT21_023563</name>
    <name evidence="11" type="ORF">PGTUg99_006140</name>
</gene>
<keyword evidence="2" id="KW-0479">Metal-binding</keyword>
<evidence type="ECO:0000259" key="9">
    <source>
        <dbReference type="PROSITE" id="PS50157"/>
    </source>
</evidence>
<dbReference type="SUPFAM" id="SSF57667">
    <property type="entry name" value="beta-beta-alpha zinc fingers"/>
    <property type="match status" value="1"/>
</dbReference>
<dbReference type="OrthoDB" id="6077919at2759"/>
<evidence type="ECO:0000313" key="13">
    <source>
        <dbReference type="Proteomes" id="UP000325313"/>
    </source>
</evidence>
<reference evidence="12 13" key="1">
    <citation type="submission" date="2019-05" db="EMBL/GenBank/DDBJ databases">
        <title>Emergence of the Ug99 lineage of the wheat stem rust pathogen through somatic hybridization.</title>
        <authorList>
            <person name="Li F."/>
            <person name="Upadhyaya N.M."/>
            <person name="Sperschneider J."/>
            <person name="Matny O."/>
            <person name="Nguyen-Phuc H."/>
            <person name="Mago R."/>
            <person name="Raley C."/>
            <person name="Miller M.E."/>
            <person name="Silverstein K.A.T."/>
            <person name="Henningsen E."/>
            <person name="Hirsch C.D."/>
            <person name="Visser B."/>
            <person name="Pretorius Z.A."/>
            <person name="Steffenson B.J."/>
            <person name="Schwessinger B."/>
            <person name="Dodds P.N."/>
            <person name="Figueroa M."/>
        </authorList>
    </citation>
    <scope>NUCLEOTIDE SEQUENCE [LARGE SCALE GENOMIC DNA]</scope>
    <source>
        <strain evidence="10">21-0</strain>
        <strain evidence="11 13">Ug99</strain>
    </source>
</reference>
<dbReference type="PANTHER" id="PTHR46179">
    <property type="entry name" value="ZINC FINGER PROTEIN"/>
    <property type="match status" value="1"/>
</dbReference>
<feature type="domain" description="C2H2-type" evidence="9">
    <location>
        <begin position="73"/>
        <end position="102"/>
    </location>
</feature>
<keyword evidence="4" id="KW-0862">Zinc</keyword>
<dbReference type="GO" id="GO:0005634">
    <property type="term" value="C:nucleus"/>
    <property type="evidence" value="ECO:0007669"/>
    <property type="project" value="UniProtKB-SubCell"/>
</dbReference>
<keyword evidence="7" id="KW-0539">Nucleus</keyword>
<evidence type="ECO:0000256" key="1">
    <source>
        <dbReference type="ARBA" id="ARBA00004123"/>
    </source>
</evidence>
<organism evidence="11 13">
    <name type="scientific">Puccinia graminis f. sp. tritici</name>
    <dbReference type="NCBI Taxonomy" id="56615"/>
    <lineage>
        <taxon>Eukaryota</taxon>
        <taxon>Fungi</taxon>
        <taxon>Dikarya</taxon>
        <taxon>Basidiomycota</taxon>
        <taxon>Pucciniomycotina</taxon>
        <taxon>Pucciniomycetes</taxon>
        <taxon>Pucciniales</taxon>
        <taxon>Pucciniaceae</taxon>
        <taxon>Puccinia</taxon>
    </lineage>
</organism>
<name>A0A5B0M9N7_PUCGR</name>
<evidence type="ECO:0000256" key="6">
    <source>
        <dbReference type="ARBA" id="ARBA00023163"/>
    </source>
</evidence>
<accession>A0A5B0M9N7</accession>
<dbReference type="InterPro" id="IPR036236">
    <property type="entry name" value="Znf_C2H2_sf"/>
</dbReference>
<evidence type="ECO:0000256" key="3">
    <source>
        <dbReference type="ARBA" id="ARBA00022771"/>
    </source>
</evidence>
<dbReference type="PANTHER" id="PTHR46179:SF13">
    <property type="entry name" value="C2H2-TYPE DOMAIN-CONTAINING PROTEIN"/>
    <property type="match status" value="1"/>
</dbReference>
<evidence type="ECO:0000256" key="2">
    <source>
        <dbReference type="ARBA" id="ARBA00022723"/>
    </source>
</evidence>
<keyword evidence="6" id="KW-0804">Transcription</keyword>
<dbReference type="GO" id="GO:0006357">
    <property type="term" value="P:regulation of transcription by RNA polymerase II"/>
    <property type="evidence" value="ECO:0007669"/>
    <property type="project" value="TreeGrafter"/>
</dbReference>